<sequence>MKKSFSLAPVSLLAVAREAGVSRATASLVLRESPLVATETRERVQEVMKRLGYIYNRGAANLRQNRTHTIGLVLPNIANPFFSELTAGVDEINDTNDVVCFIANSNESVDRQARQLQRLREHNVDGVIICPAVGSCQTLLDDLKRLKLPFVQALRQVSSDESDYVAADYATGIEKAVTHLVRTGRRRIMFVGNMNVHSAAQARCEGFMRAVALHHLPQTLIVSGGAENTYDEAMFDTLLNSSDPPDSAICYNDIMALNVMNRLQAHGIAVGKEFAVIGMDDLPQASASYPALTTIGTGPCDIGRAAANLLQARLENPERSREHIILSPQLIIRASCGQNAYLG</sequence>
<dbReference type="Gene3D" id="1.10.260.40">
    <property type="entry name" value="lambda repressor-like DNA-binding domains"/>
    <property type="match status" value="1"/>
</dbReference>
<dbReference type="RefSeq" id="WP_194258331.1">
    <property type="nucleotide sequence ID" value="NZ_JABCQN010000010.1"/>
</dbReference>
<gene>
    <name evidence="6" type="ORF">HKD32_14130</name>
</gene>
<dbReference type="GO" id="GO:0000976">
    <property type="term" value="F:transcription cis-regulatory region binding"/>
    <property type="evidence" value="ECO:0007669"/>
    <property type="project" value="TreeGrafter"/>
</dbReference>
<dbReference type="InterPro" id="IPR046335">
    <property type="entry name" value="LacI/GalR-like_sensor"/>
</dbReference>
<dbReference type="CDD" id="cd06289">
    <property type="entry name" value="PBP1_MalI-like"/>
    <property type="match status" value="1"/>
</dbReference>
<proteinExistence type="predicted"/>
<dbReference type="PROSITE" id="PS50932">
    <property type="entry name" value="HTH_LACI_2"/>
    <property type="match status" value="1"/>
</dbReference>
<protein>
    <submittedName>
        <fullName evidence="6">LacI family DNA-binding transcriptional regulator</fullName>
    </submittedName>
</protein>
<dbReference type="SUPFAM" id="SSF47413">
    <property type="entry name" value="lambda repressor-like DNA-binding domains"/>
    <property type="match status" value="1"/>
</dbReference>
<dbReference type="Gene3D" id="3.40.50.2300">
    <property type="match status" value="2"/>
</dbReference>
<dbReference type="SUPFAM" id="SSF53822">
    <property type="entry name" value="Periplasmic binding protein-like I"/>
    <property type="match status" value="1"/>
</dbReference>
<evidence type="ECO:0000256" key="1">
    <source>
        <dbReference type="ARBA" id="ARBA00022491"/>
    </source>
</evidence>
<evidence type="ECO:0000256" key="4">
    <source>
        <dbReference type="ARBA" id="ARBA00023163"/>
    </source>
</evidence>
<evidence type="ECO:0000256" key="2">
    <source>
        <dbReference type="ARBA" id="ARBA00023015"/>
    </source>
</evidence>
<dbReference type="PANTHER" id="PTHR30146">
    <property type="entry name" value="LACI-RELATED TRANSCRIPTIONAL REPRESSOR"/>
    <property type="match status" value="1"/>
</dbReference>
<dbReference type="EMBL" id="JABCQN010000010">
    <property type="protein sequence ID" value="MBF0871967.1"/>
    <property type="molecule type" value="Genomic_DNA"/>
</dbReference>
<keyword evidence="4" id="KW-0804">Transcription</keyword>
<organism evidence="6 7">
    <name type="scientific">Gluconobacter japonicus</name>
    <dbReference type="NCBI Taxonomy" id="376620"/>
    <lineage>
        <taxon>Bacteria</taxon>
        <taxon>Pseudomonadati</taxon>
        <taxon>Pseudomonadota</taxon>
        <taxon>Alphaproteobacteria</taxon>
        <taxon>Acetobacterales</taxon>
        <taxon>Acetobacteraceae</taxon>
        <taxon>Gluconobacter</taxon>
    </lineage>
</organism>
<keyword evidence="1" id="KW-0678">Repressor</keyword>
<dbReference type="Proteomes" id="UP000661006">
    <property type="component" value="Unassembled WGS sequence"/>
</dbReference>
<evidence type="ECO:0000313" key="7">
    <source>
        <dbReference type="Proteomes" id="UP000661006"/>
    </source>
</evidence>
<reference evidence="6" key="1">
    <citation type="submission" date="2020-04" db="EMBL/GenBank/DDBJ databases">
        <authorList>
            <person name="Sombolestani A."/>
        </authorList>
    </citation>
    <scope>NUCLEOTIDE SEQUENCE</scope>
    <source>
        <strain evidence="6">R71697</strain>
    </source>
</reference>
<keyword evidence="3 6" id="KW-0238">DNA-binding</keyword>
<dbReference type="Pfam" id="PF13377">
    <property type="entry name" value="Peripla_BP_3"/>
    <property type="match status" value="1"/>
</dbReference>
<dbReference type="AlphaFoldDB" id="A0A9Q2IXM0"/>
<name>A0A9Q2IXM0_GLUJA</name>
<dbReference type="InterPro" id="IPR028082">
    <property type="entry name" value="Peripla_BP_I"/>
</dbReference>
<evidence type="ECO:0000313" key="6">
    <source>
        <dbReference type="EMBL" id="MBF0871967.1"/>
    </source>
</evidence>
<dbReference type="Pfam" id="PF00356">
    <property type="entry name" value="LacI"/>
    <property type="match status" value="1"/>
</dbReference>
<feature type="domain" description="HTH lacI-type" evidence="5">
    <location>
        <begin position="10"/>
        <end position="64"/>
    </location>
</feature>
<dbReference type="GeneID" id="81475831"/>
<dbReference type="InterPro" id="IPR010982">
    <property type="entry name" value="Lambda_DNA-bd_dom_sf"/>
</dbReference>
<comment type="caution">
    <text evidence="6">The sequence shown here is derived from an EMBL/GenBank/DDBJ whole genome shotgun (WGS) entry which is preliminary data.</text>
</comment>
<reference evidence="6" key="2">
    <citation type="submission" date="2020-11" db="EMBL/GenBank/DDBJ databases">
        <title>Description of novel Gluconobacter species.</title>
        <authorList>
            <person name="Cleenwerck I."/>
            <person name="Cnockaert M."/>
            <person name="Borremans W."/>
            <person name="Wieme A.D."/>
            <person name="De Vuyst L."/>
            <person name="Vandamme P."/>
        </authorList>
    </citation>
    <scope>NUCLEOTIDE SEQUENCE</scope>
    <source>
        <strain evidence="6">R71697</strain>
    </source>
</reference>
<evidence type="ECO:0000259" key="5">
    <source>
        <dbReference type="PROSITE" id="PS50932"/>
    </source>
</evidence>
<dbReference type="PANTHER" id="PTHR30146:SF148">
    <property type="entry name" value="HTH-TYPE TRANSCRIPTIONAL REPRESSOR PURR-RELATED"/>
    <property type="match status" value="1"/>
</dbReference>
<dbReference type="GO" id="GO:0003700">
    <property type="term" value="F:DNA-binding transcription factor activity"/>
    <property type="evidence" value="ECO:0007669"/>
    <property type="project" value="TreeGrafter"/>
</dbReference>
<keyword evidence="2" id="KW-0805">Transcription regulation</keyword>
<dbReference type="InterPro" id="IPR000843">
    <property type="entry name" value="HTH_LacI"/>
</dbReference>
<evidence type="ECO:0000256" key="3">
    <source>
        <dbReference type="ARBA" id="ARBA00023125"/>
    </source>
</evidence>
<accession>A0A9Q2IXM0</accession>
<dbReference type="SMART" id="SM00354">
    <property type="entry name" value="HTH_LACI"/>
    <property type="match status" value="1"/>
</dbReference>
<dbReference type="CDD" id="cd01392">
    <property type="entry name" value="HTH_LacI"/>
    <property type="match status" value="1"/>
</dbReference>